<name>A0ABS1CPY4_9GAMM</name>
<dbReference type="Proteomes" id="UP000748752">
    <property type="component" value="Unassembled WGS sequence"/>
</dbReference>
<accession>A0ABS1CPY4</accession>
<dbReference type="EMBL" id="NRRV01000178">
    <property type="protein sequence ID" value="MBK1633991.1"/>
    <property type="molecule type" value="Genomic_DNA"/>
</dbReference>
<dbReference type="PANTHER" id="PTHR12526">
    <property type="entry name" value="GLYCOSYLTRANSFERASE"/>
    <property type="match status" value="1"/>
</dbReference>
<evidence type="ECO:0000313" key="3">
    <source>
        <dbReference type="Proteomes" id="UP000748752"/>
    </source>
</evidence>
<comment type="caution">
    <text evidence="2">The sequence shown here is derived from an EMBL/GenBank/DDBJ whole genome shotgun (WGS) entry which is preliminary data.</text>
</comment>
<reference evidence="2 3" key="1">
    <citation type="journal article" date="2020" name="Microorganisms">
        <title>Osmotic Adaptation and Compatible Solute Biosynthesis of Phototrophic Bacteria as Revealed from Genome Analyses.</title>
        <authorList>
            <person name="Imhoff J.F."/>
            <person name="Rahn T."/>
            <person name="Kunzel S."/>
            <person name="Keller A."/>
            <person name="Neulinger S.C."/>
        </authorList>
    </citation>
    <scope>NUCLEOTIDE SEQUENCE [LARGE SCALE GENOMIC DNA]</scope>
    <source>
        <strain evidence="2 3">DSM 6210</strain>
    </source>
</reference>
<dbReference type="RefSeq" id="WP_200243714.1">
    <property type="nucleotide sequence ID" value="NZ_NRRV01000178.1"/>
</dbReference>
<feature type="non-terminal residue" evidence="2">
    <location>
        <position position="1"/>
    </location>
</feature>
<protein>
    <submittedName>
        <fullName evidence="2">TIGR04348 family glycosyltransferase</fullName>
    </submittedName>
</protein>
<keyword evidence="3" id="KW-1185">Reference proteome</keyword>
<gene>
    <name evidence="2" type="ORF">CKO31_25370</name>
</gene>
<sequence length="302" mass="33823">GNRTTAVRWARILQSLGHRVRVSVDYAGEQTDLMVALHAWRSAASIQAFREKYPQAPLVVALTGTDIYRFLNTDPEPTLGSMDLADVLVCLHDRVGQSIPERCADKLQVIYQSAIPLARPREPSRRFFDVCVIGHLREEKDPLRAALAVRDLPPFSRIRVIHLGKAHHQDWAVRAEEEMTLNPRYLWRGEVPGWAVRKALAKAQLLVLSSNMEGGANVVSEAVVAGVPVLASDIPGSVGLLGDDYPGYYPVGDTAALRELLRRSEEDTDFRTDLTERCAALRSLFRPQAERESWRTLLERLL</sequence>
<organism evidence="2 3">
    <name type="scientific">Thiohalocapsa halophila</name>
    <dbReference type="NCBI Taxonomy" id="69359"/>
    <lineage>
        <taxon>Bacteria</taxon>
        <taxon>Pseudomonadati</taxon>
        <taxon>Pseudomonadota</taxon>
        <taxon>Gammaproteobacteria</taxon>
        <taxon>Chromatiales</taxon>
        <taxon>Chromatiaceae</taxon>
        <taxon>Thiohalocapsa</taxon>
    </lineage>
</organism>
<dbReference type="InterPro" id="IPR027627">
    <property type="entry name" value="Glycosyltransferase_put"/>
</dbReference>
<evidence type="ECO:0000313" key="2">
    <source>
        <dbReference type="EMBL" id="MBK1633991.1"/>
    </source>
</evidence>
<feature type="domain" description="Glycosyl transferase family 1" evidence="1">
    <location>
        <begin position="129"/>
        <end position="277"/>
    </location>
</feature>
<dbReference type="NCBIfam" id="TIGR04348">
    <property type="entry name" value="selenoneine biosynthesis selenosugar synthase SenB"/>
    <property type="match status" value="1"/>
</dbReference>
<evidence type="ECO:0000259" key="1">
    <source>
        <dbReference type="Pfam" id="PF00534"/>
    </source>
</evidence>
<dbReference type="PANTHER" id="PTHR12526:SF637">
    <property type="entry name" value="GLYCOSYLTRANSFERASE EPSF-RELATED"/>
    <property type="match status" value="1"/>
</dbReference>
<dbReference type="Gene3D" id="3.40.50.2000">
    <property type="entry name" value="Glycogen Phosphorylase B"/>
    <property type="match status" value="2"/>
</dbReference>
<dbReference type="InterPro" id="IPR001296">
    <property type="entry name" value="Glyco_trans_1"/>
</dbReference>
<proteinExistence type="predicted"/>
<dbReference type="SUPFAM" id="SSF53756">
    <property type="entry name" value="UDP-Glycosyltransferase/glycogen phosphorylase"/>
    <property type="match status" value="1"/>
</dbReference>
<dbReference type="Pfam" id="PF00534">
    <property type="entry name" value="Glycos_transf_1"/>
    <property type="match status" value="1"/>
</dbReference>